<dbReference type="AlphaFoldDB" id="L0WD47"/>
<evidence type="ECO:0000313" key="2">
    <source>
        <dbReference type="Proteomes" id="UP000010164"/>
    </source>
</evidence>
<dbReference type="EMBL" id="AMRJ01000009">
    <property type="protein sequence ID" value="EKF74683.1"/>
    <property type="molecule type" value="Genomic_DNA"/>
</dbReference>
<dbReference type="STRING" id="1177179.A11A3_07683"/>
<protein>
    <submittedName>
        <fullName evidence="1">Uncharacterized protein</fullName>
    </submittedName>
</protein>
<name>L0WD47_9GAMM</name>
<reference evidence="1 2" key="1">
    <citation type="journal article" date="2012" name="J. Bacteriol.">
        <title>Genome Sequence of the Alkane-Degrading Bacterium Alcanivorax hongdengensis Type Strain A-11-3.</title>
        <authorList>
            <person name="Lai Q."/>
            <person name="Shao Z."/>
        </authorList>
    </citation>
    <scope>NUCLEOTIDE SEQUENCE [LARGE SCALE GENOMIC DNA]</scope>
    <source>
        <strain evidence="1 2">A-11-3</strain>
    </source>
</reference>
<accession>L0WD47</accession>
<proteinExistence type="predicted"/>
<dbReference type="Proteomes" id="UP000010164">
    <property type="component" value="Unassembled WGS sequence"/>
</dbReference>
<comment type="caution">
    <text evidence="1">The sequence shown here is derived from an EMBL/GenBank/DDBJ whole genome shotgun (WGS) entry which is preliminary data.</text>
</comment>
<dbReference type="PATRIC" id="fig|1177179.3.peg.1542"/>
<sequence>MVAAVIGGLREMPPVEMFGEIASRHMWDEYCWLLQTGPYDEDFTGFGGSLDQGCNDLLRSIIEAEIETLPRHAKVFLSIYAAERIEHDDEYEPGSIWIDGIASLLVEEVSEKASHLNLDLIGPHRGDVISSELSSEGVVCSALSDAGLFSEILASHVDVMIDPEADLSSIAHELVDAYVGLIVDETESSMDLSELFERFGSDIKTLLIEKDVLPDLVNMHGELQGLLDA</sequence>
<gene>
    <name evidence="1" type="ORF">A11A3_07683</name>
</gene>
<evidence type="ECO:0000313" key="1">
    <source>
        <dbReference type="EMBL" id="EKF74683.1"/>
    </source>
</evidence>
<organism evidence="1 2">
    <name type="scientific">Alcanivorax hongdengensis A-11-3</name>
    <dbReference type="NCBI Taxonomy" id="1177179"/>
    <lineage>
        <taxon>Bacteria</taxon>
        <taxon>Pseudomonadati</taxon>
        <taxon>Pseudomonadota</taxon>
        <taxon>Gammaproteobacteria</taxon>
        <taxon>Oceanospirillales</taxon>
        <taxon>Alcanivoracaceae</taxon>
        <taxon>Alcanivorax</taxon>
    </lineage>
</organism>
<keyword evidence="2" id="KW-1185">Reference proteome</keyword>